<dbReference type="EMBL" id="JASCZI010063309">
    <property type="protein sequence ID" value="MED6141209.1"/>
    <property type="molecule type" value="Genomic_DNA"/>
</dbReference>
<proteinExistence type="predicted"/>
<gene>
    <name evidence="1" type="ORF">PIB30_101010</name>
</gene>
<name>A0ABU6SY52_9FABA</name>
<organism evidence="1 2">
    <name type="scientific">Stylosanthes scabra</name>
    <dbReference type="NCBI Taxonomy" id="79078"/>
    <lineage>
        <taxon>Eukaryota</taxon>
        <taxon>Viridiplantae</taxon>
        <taxon>Streptophyta</taxon>
        <taxon>Embryophyta</taxon>
        <taxon>Tracheophyta</taxon>
        <taxon>Spermatophyta</taxon>
        <taxon>Magnoliopsida</taxon>
        <taxon>eudicotyledons</taxon>
        <taxon>Gunneridae</taxon>
        <taxon>Pentapetalae</taxon>
        <taxon>rosids</taxon>
        <taxon>fabids</taxon>
        <taxon>Fabales</taxon>
        <taxon>Fabaceae</taxon>
        <taxon>Papilionoideae</taxon>
        <taxon>50 kb inversion clade</taxon>
        <taxon>dalbergioids sensu lato</taxon>
        <taxon>Dalbergieae</taxon>
        <taxon>Pterocarpus clade</taxon>
        <taxon>Stylosanthes</taxon>
    </lineage>
</organism>
<sequence>MLAVLRICVGLGARKHEEVTFAFLNVSLERDMSDLPRTCVGLRRFSNIGSRLMFVQTRGSCMVACCQGAFHAYAWVFYAYAWMNEACGSLGHVWACLDVTLERELLASHAYAWTSTPMRGKGKPRCYALAWPELSRHGEVLE</sequence>
<evidence type="ECO:0000313" key="1">
    <source>
        <dbReference type="EMBL" id="MED6141209.1"/>
    </source>
</evidence>
<reference evidence="1 2" key="1">
    <citation type="journal article" date="2023" name="Plants (Basel)">
        <title>Bridging the Gap: Combining Genomics and Transcriptomics Approaches to Understand Stylosanthes scabra, an Orphan Legume from the Brazilian Caatinga.</title>
        <authorList>
            <person name="Ferreira-Neto J.R.C."/>
            <person name="da Silva M.D."/>
            <person name="Binneck E."/>
            <person name="de Melo N.F."/>
            <person name="da Silva R.H."/>
            <person name="de Melo A.L.T.M."/>
            <person name="Pandolfi V."/>
            <person name="Bustamante F.O."/>
            <person name="Brasileiro-Vidal A.C."/>
            <person name="Benko-Iseppon A.M."/>
        </authorList>
    </citation>
    <scope>NUCLEOTIDE SEQUENCE [LARGE SCALE GENOMIC DNA]</scope>
    <source>
        <tissue evidence="1">Leaves</tissue>
    </source>
</reference>
<comment type="caution">
    <text evidence="1">The sequence shown here is derived from an EMBL/GenBank/DDBJ whole genome shotgun (WGS) entry which is preliminary data.</text>
</comment>
<accession>A0ABU6SY52</accession>
<dbReference type="Proteomes" id="UP001341840">
    <property type="component" value="Unassembled WGS sequence"/>
</dbReference>
<keyword evidence="2" id="KW-1185">Reference proteome</keyword>
<evidence type="ECO:0000313" key="2">
    <source>
        <dbReference type="Proteomes" id="UP001341840"/>
    </source>
</evidence>
<protein>
    <submittedName>
        <fullName evidence="1">Uncharacterized protein</fullName>
    </submittedName>
</protein>